<dbReference type="AlphaFoldDB" id="X1UIK1"/>
<reference evidence="1" key="1">
    <citation type="journal article" date="2014" name="Front. Microbiol.">
        <title>High frequency of phylogenetically diverse reductive dehalogenase-homologous genes in deep subseafloor sedimentary metagenomes.</title>
        <authorList>
            <person name="Kawai M."/>
            <person name="Futagami T."/>
            <person name="Toyoda A."/>
            <person name="Takaki Y."/>
            <person name="Nishi S."/>
            <person name="Hori S."/>
            <person name="Arai W."/>
            <person name="Tsubouchi T."/>
            <person name="Morono Y."/>
            <person name="Uchiyama I."/>
            <person name="Ito T."/>
            <person name="Fujiyama A."/>
            <person name="Inagaki F."/>
            <person name="Takami H."/>
        </authorList>
    </citation>
    <scope>NUCLEOTIDE SEQUENCE</scope>
    <source>
        <strain evidence="1">Expedition CK06-06</strain>
    </source>
</reference>
<name>X1UIK1_9ZZZZ</name>
<dbReference type="EMBL" id="BARW01024464">
    <property type="protein sequence ID" value="GAI92189.1"/>
    <property type="molecule type" value="Genomic_DNA"/>
</dbReference>
<sequence>MNEEVEKERKLTGAEKTKAALDKAGHLIKDEKERMQGPKKEWELCSRCHVNKVAPWNKKGVCYRCQHAKKSKGDGTSFLDE</sequence>
<gene>
    <name evidence="1" type="ORF">S12H4_40330</name>
</gene>
<accession>X1UIK1</accession>
<protein>
    <submittedName>
        <fullName evidence="1">Uncharacterized protein</fullName>
    </submittedName>
</protein>
<evidence type="ECO:0000313" key="1">
    <source>
        <dbReference type="EMBL" id="GAI92189.1"/>
    </source>
</evidence>
<comment type="caution">
    <text evidence="1">The sequence shown here is derived from an EMBL/GenBank/DDBJ whole genome shotgun (WGS) entry which is preliminary data.</text>
</comment>
<proteinExistence type="predicted"/>
<organism evidence="1">
    <name type="scientific">marine sediment metagenome</name>
    <dbReference type="NCBI Taxonomy" id="412755"/>
    <lineage>
        <taxon>unclassified sequences</taxon>
        <taxon>metagenomes</taxon>
        <taxon>ecological metagenomes</taxon>
    </lineage>
</organism>